<dbReference type="AlphaFoldDB" id="A0A0R1XAN3"/>
<accession>A0A0R1XAN3</accession>
<dbReference type="Proteomes" id="UP000051412">
    <property type="component" value="Unassembled WGS sequence"/>
</dbReference>
<dbReference type="EMBL" id="AZGM01000064">
    <property type="protein sequence ID" value="KRM27150.1"/>
    <property type="molecule type" value="Genomic_DNA"/>
</dbReference>
<organism evidence="1 2">
    <name type="scientific">Limosilactobacillus panis DSM 6035</name>
    <dbReference type="NCBI Taxonomy" id="1423782"/>
    <lineage>
        <taxon>Bacteria</taxon>
        <taxon>Bacillati</taxon>
        <taxon>Bacillota</taxon>
        <taxon>Bacilli</taxon>
        <taxon>Lactobacillales</taxon>
        <taxon>Lactobacillaceae</taxon>
        <taxon>Limosilactobacillus</taxon>
    </lineage>
</organism>
<sequence length="541" mass="60914">MMNEQFFLQTPQLVTVVNDNGRTSKRCQGQQTTVAETKVAYDLTAQGAAVKISSVVPVSFVRLRWKHHFDSQAQFLADEVERGYGTMGWQKLTPNRIMPWYFMENHGDTTTGYGVMTQPNAFCFWQADPAGITLIMDVRNGGSSVELGDRQLTLATMVSEKYVHVTSFVATQRFCHLMSPHPVLPKEPVYGSNNWYYAYGRSSAKEIVSDTAYLKGLTAGIANRPFMVIDDGWQVDHVIDGYNGGPWRAGNAAFPDMGALAQKIVDQDVKPGIWFRPLLDHREGIPDSWRNPLNGALDPTVPAVLDRVKGDVAQLCKWGYQLIKHDFTTFDLFGRWGFQMRPFVTTGGWHFFNKTLTNAEVVKQLYQAIYSTAAHYHTVILGCNTIGHLGAGLMQLARIGDDTSGKVWERTRQIGINSLAFRLPQDQAFFSIDADCVGITEQIDWHYNRQWAQLVAESGTVLFISAVPGILTADQRQELHKSLALDAQQSSHFTPQDWQLIDCPAEWVNGNQVRHYDWYEPTGIQFSDDTPRSIPFYSIAH</sequence>
<dbReference type="InterPro" id="IPR013785">
    <property type="entry name" value="Aldolase_TIM"/>
</dbReference>
<name>A0A0R1XAN3_9LACO</name>
<dbReference type="STRING" id="1423782.FD32_GL000111"/>
<dbReference type="SUPFAM" id="SSF51445">
    <property type="entry name" value="(Trans)glycosidases"/>
    <property type="match status" value="1"/>
</dbReference>
<dbReference type="Gene3D" id="3.20.20.70">
    <property type="entry name" value="Aldolase class I"/>
    <property type="match status" value="1"/>
</dbReference>
<reference evidence="1 2" key="1">
    <citation type="journal article" date="2015" name="Genome Announc.">
        <title>Expanding the biotechnology potential of lactobacilli through comparative genomics of 213 strains and associated genera.</title>
        <authorList>
            <person name="Sun Z."/>
            <person name="Harris H.M."/>
            <person name="McCann A."/>
            <person name="Guo C."/>
            <person name="Argimon S."/>
            <person name="Zhang W."/>
            <person name="Yang X."/>
            <person name="Jeffery I.B."/>
            <person name="Cooney J.C."/>
            <person name="Kagawa T.F."/>
            <person name="Liu W."/>
            <person name="Song Y."/>
            <person name="Salvetti E."/>
            <person name="Wrobel A."/>
            <person name="Rasinkangas P."/>
            <person name="Parkhill J."/>
            <person name="Rea M.C."/>
            <person name="O'Sullivan O."/>
            <person name="Ritari J."/>
            <person name="Douillard F.P."/>
            <person name="Paul Ross R."/>
            <person name="Yang R."/>
            <person name="Briner A.E."/>
            <person name="Felis G.E."/>
            <person name="de Vos W.M."/>
            <person name="Barrangou R."/>
            <person name="Klaenhammer T.R."/>
            <person name="Caufield P.W."/>
            <person name="Cui Y."/>
            <person name="Zhang H."/>
            <person name="O'Toole P.W."/>
        </authorList>
    </citation>
    <scope>NUCLEOTIDE SEQUENCE [LARGE SCALE GENOMIC DNA]</scope>
    <source>
        <strain evidence="1 2">DSM 6035</strain>
    </source>
</reference>
<proteinExistence type="predicted"/>
<dbReference type="InterPro" id="IPR017853">
    <property type="entry name" value="GH"/>
</dbReference>
<comment type="caution">
    <text evidence="1">The sequence shown here is derived from an EMBL/GenBank/DDBJ whole genome shotgun (WGS) entry which is preliminary data.</text>
</comment>
<evidence type="ECO:0000313" key="2">
    <source>
        <dbReference type="Proteomes" id="UP000051412"/>
    </source>
</evidence>
<evidence type="ECO:0000313" key="1">
    <source>
        <dbReference type="EMBL" id="KRM27150.1"/>
    </source>
</evidence>
<protein>
    <recommendedName>
        <fullName evidence="3">Alpha-galactosidase</fullName>
    </recommendedName>
</protein>
<dbReference type="OrthoDB" id="9758822at2"/>
<gene>
    <name evidence="1" type="ORF">FD32_GL000111</name>
</gene>
<dbReference type="PATRIC" id="fig|1423782.4.peg.110"/>
<keyword evidence="2" id="KW-1185">Reference proteome</keyword>
<evidence type="ECO:0008006" key="3">
    <source>
        <dbReference type="Google" id="ProtNLM"/>
    </source>
</evidence>